<dbReference type="InterPro" id="IPR020843">
    <property type="entry name" value="ER"/>
</dbReference>
<dbReference type="InterPro" id="IPR050129">
    <property type="entry name" value="Zn_alcohol_dh"/>
</dbReference>
<proteinExistence type="inferred from homology"/>
<dbReference type="Gene3D" id="3.90.180.10">
    <property type="entry name" value="Medium-chain alcohol dehydrogenases, catalytic domain"/>
    <property type="match status" value="1"/>
</dbReference>
<dbReference type="SUPFAM" id="SSF51735">
    <property type="entry name" value="NAD(P)-binding Rossmann-fold domains"/>
    <property type="match status" value="1"/>
</dbReference>
<gene>
    <name evidence="7" type="ORF">ACFQO6_23540</name>
</gene>
<keyword evidence="3 5" id="KW-0862">Zinc</keyword>
<evidence type="ECO:0000313" key="7">
    <source>
        <dbReference type="EMBL" id="MFC7363265.1"/>
    </source>
</evidence>
<dbReference type="Gene3D" id="3.40.50.720">
    <property type="entry name" value="NAD(P)-binding Rossmann-like Domain"/>
    <property type="match status" value="1"/>
</dbReference>
<dbReference type="SMART" id="SM00829">
    <property type="entry name" value="PKS_ER"/>
    <property type="match status" value="1"/>
</dbReference>
<comment type="cofactor">
    <cofactor evidence="1 5">
        <name>Zn(2+)</name>
        <dbReference type="ChEBI" id="CHEBI:29105"/>
    </cofactor>
</comment>
<evidence type="ECO:0000313" key="8">
    <source>
        <dbReference type="Proteomes" id="UP001596524"/>
    </source>
</evidence>
<keyword evidence="8" id="KW-1185">Reference proteome</keyword>
<dbReference type="RefSeq" id="WP_255889388.1">
    <property type="nucleotide sequence ID" value="NZ_JAFMZM010000002.1"/>
</dbReference>
<accession>A0ABW2NBK9</accession>
<evidence type="ECO:0000259" key="6">
    <source>
        <dbReference type="SMART" id="SM00829"/>
    </source>
</evidence>
<dbReference type="Pfam" id="PF08240">
    <property type="entry name" value="ADH_N"/>
    <property type="match status" value="1"/>
</dbReference>
<evidence type="ECO:0000256" key="2">
    <source>
        <dbReference type="ARBA" id="ARBA00022723"/>
    </source>
</evidence>
<protein>
    <submittedName>
        <fullName evidence="7">Zinc-binding dehydrogenase</fullName>
    </submittedName>
</protein>
<sequence length="362" mass="37084">MRAVIKAAPGRGCQFVLDRGEPDLARDHVRVEVAAASVCGSDAAFYESGDAGGDMGMTYPRTMGHEVGGVVVEVGAGVTGLSVGMPVAIETHLHCGECFNCLSGNGHNCSRLELLGVTVDGAFAERLVVPARSCFVVPEGIDPAAAALLESAGSAMHGVLRSGVNLAGASVLVSGAGPVGLIAIQVAHALGARQVTAVEPNAYRRSLAESFGATSVGADESPLDAADSATRIRTGFDLVLECSGSRTALESAVRVVRREGTVVAIGLVKGPVNIDVTETLITRGVTLRGSWGRSIWETWHRLSALIVAGRVDLEGLITHRLPLSALPEALELMKGEAGKVLLDPGLVDTAGPGGTAALTRTG</sequence>
<dbReference type="EMBL" id="JBHTCH010000030">
    <property type="protein sequence ID" value="MFC7363265.1"/>
    <property type="molecule type" value="Genomic_DNA"/>
</dbReference>
<keyword evidence="2 5" id="KW-0479">Metal-binding</keyword>
<evidence type="ECO:0000256" key="1">
    <source>
        <dbReference type="ARBA" id="ARBA00001947"/>
    </source>
</evidence>
<evidence type="ECO:0000256" key="5">
    <source>
        <dbReference type="RuleBase" id="RU361277"/>
    </source>
</evidence>
<organism evidence="7 8">
    <name type="scientific">Nocardioides astragali</name>
    <dbReference type="NCBI Taxonomy" id="1776736"/>
    <lineage>
        <taxon>Bacteria</taxon>
        <taxon>Bacillati</taxon>
        <taxon>Actinomycetota</taxon>
        <taxon>Actinomycetes</taxon>
        <taxon>Propionibacteriales</taxon>
        <taxon>Nocardioidaceae</taxon>
        <taxon>Nocardioides</taxon>
    </lineage>
</organism>
<comment type="caution">
    <text evidence="7">The sequence shown here is derived from an EMBL/GenBank/DDBJ whole genome shotgun (WGS) entry which is preliminary data.</text>
</comment>
<comment type="similarity">
    <text evidence="5">Belongs to the zinc-containing alcohol dehydrogenase family.</text>
</comment>
<dbReference type="SUPFAM" id="SSF50129">
    <property type="entry name" value="GroES-like"/>
    <property type="match status" value="1"/>
</dbReference>
<dbReference type="InterPro" id="IPR013149">
    <property type="entry name" value="ADH-like_C"/>
</dbReference>
<evidence type="ECO:0000256" key="4">
    <source>
        <dbReference type="ARBA" id="ARBA00023002"/>
    </source>
</evidence>
<dbReference type="PANTHER" id="PTHR43401:SF2">
    <property type="entry name" value="L-THREONINE 3-DEHYDROGENASE"/>
    <property type="match status" value="1"/>
</dbReference>
<evidence type="ECO:0000256" key="3">
    <source>
        <dbReference type="ARBA" id="ARBA00022833"/>
    </source>
</evidence>
<name>A0ABW2NBK9_9ACTN</name>
<dbReference type="PANTHER" id="PTHR43401">
    <property type="entry name" value="L-THREONINE 3-DEHYDROGENASE"/>
    <property type="match status" value="1"/>
</dbReference>
<dbReference type="Proteomes" id="UP001596524">
    <property type="component" value="Unassembled WGS sequence"/>
</dbReference>
<dbReference type="InterPro" id="IPR011032">
    <property type="entry name" value="GroES-like_sf"/>
</dbReference>
<dbReference type="PROSITE" id="PS00059">
    <property type="entry name" value="ADH_ZINC"/>
    <property type="match status" value="1"/>
</dbReference>
<reference evidence="8" key="1">
    <citation type="journal article" date="2019" name="Int. J. Syst. Evol. Microbiol.">
        <title>The Global Catalogue of Microorganisms (GCM) 10K type strain sequencing project: providing services to taxonomists for standard genome sequencing and annotation.</title>
        <authorList>
            <consortium name="The Broad Institute Genomics Platform"/>
            <consortium name="The Broad Institute Genome Sequencing Center for Infectious Disease"/>
            <person name="Wu L."/>
            <person name="Ma J."/>
        </authorList>
    </citation>
    <scope>NUCLEOTIDE SEQUENCE [LARGE SCALE GENOMIC DNA]</scope>
    <source>
        <strain evidence="8">FCH27</strain>
    </source>
</reference>
<feature type="domain" description="Enoyl reductase (ER)" evidence="6">
    <location>
        <begin position="10"/>
        <end position="342"/>
    </location>
</feature>
<keyword evidence="4" id="KW-0560">Oxidoreductase</keyword>
<dbReference type="InterPro" id="IPR002328">
    <property type="entry name" value="ADH_Zn_CS"/>
</dbReference>
<dbReference type="InterPro" id="IPR036291">
    <property type="entry name" value="NAD(P)-bd_dom_sf"/>
</dbReference>
<dbReference type="Pfam" id="PF00107">
    <property type="entry name" value="ADH_zinc_N"/>
    <property type="match status" value="1"/>
</dbReference>
<dbReference type="InterPro" id="IPR013154">
    <property type="entry name" value="ADH-like_N"/>
</dbReference>